<reference evidence="2 3" key="1">
    <citation type="journal article" date="2014" name="Genome Announc.">
        <title>Complete Genome Sequence of Sterol-Transforming Mycobacterium neoaurum Strain VKM Ac-1815D.</title>
        <authorList>
            <person name="Shtratnikova V.Y."/>
            <person name="Bragin E.Y."/>
            <person name="Dovbnya D.V."/>
            <person name="Pekov Y.A."/>
            <person name="Schelkunov M.I."/>
            <person name="Strizhov N."/>
            <person name="Ivashina T.V."/>
            <person name="Ashapkin V.V."/>
            <person name="Donova M.V."/>
        </authorList>
    </citation>
    <scope>NUCLEOTIDE SEQUENCE [LARGE SCALE GENOMIC DNA]</scope>
    <source>
        <strain evidence="2 3">VKM Ac-1815D</strain>
    </source>
</reference>
<keyword evidence="3" id="KW-1185">Reference proteome</keyword>
<sequence length="337" mass="34338">MTTKSAFRVRSLSALTLAVGVVSACSSTPADSPPPTIPVATPAVSPQVSGAVDGVVKPLSAPGIAAVFDIRTSSAVVLGPADRLTVVPADGPARTIALPAAATAITGDGSGEVWLSIRGGYVRANVAAGAATPVEVKDHADTDFTAIGRNADGTLVLGSADGTVFTLRSDTEVGTSLKNFARVDTLVAQNDSIIVLDRGQTSVTEIDEDGTKPEQALRAGEGATSMTVDPAGRVLVTDTRGGALLVFGTDPLILRQRYPVGEAPYGVTGSTKMTWVSQTATNTVIGYDLATGIPVEKVRYRTVQQPNTLAFDDAGDTLYVVSGSGAGVQVIKGASRS</sequence>
<dbReference type="GeneID" id="43450612"/>
<dbReference type="Gene3D" id="2.130.10.10">
    <property type="entry name" value="YVTN repeat-like/Quinoprotein amine dehydrogenase"/>
    <property type="match status" value="1"/>
</dbReference>
<dbReference type="PROSITE" id="PS51257">
    <property type="entry name" value="PROKAR_LIPOPROTEIN"/>
    <property type="match status" value="1"/>
</dbReference>
<dbReference type="eggNOG" id="COG3391">
    <property type="taxonomic scope" value="Bacteria"/>
</dbReference>
<dbReference type="SUPFAM" id="SSF63829">
    <property type="entry name" value="Calcium-dependent phosphotriesterase"/>
    <property type="match status" value="1"/>
</dbReference>
<dbReference type="HOGENOM" id="CLU_049426_1_1_11"/>
<dbReference type="RefSeq" id="WP_019512047.1">
    <property type="nucleotide sequence ID" value="NC_023036.2"/>
</dbReference>
<evidence type="ECO:0000313" key="3">
    <source>
        <dbReference type="Proteomes" id="UP000018763"/>
    </source>
</evidence>
<dbReference type="AlphaFoldDB" id="V5XE12"/>
<feature type="chain" id="PRO_5004742668" description="Lipoprotein" evidence="1">
    <location>
        <begin position="25"/>
        <end position="337"/>
    </location>
</feature>
<keyword evidence="1" id="KW-0732">Signal</keyword>
<dbReference type="KEGG" id="mne:D174_14075"/>
<evidence type="ECO:0000256" key="1">
    <source>
        <dbReference type="SAM" id="SignalP"/>
    </source>
</evidence>
<gene>
    <name evidence="2" type="ORF">D174_14075</name>
</gene>
<name>V5XE12_MYCNE</name>
<evidence type="ECO:0008006" key="4">
    <source>
        <dbReference type="Google" id="ProtNLM"/>
    </source>
</evidence>
<protein>
    <recommendedName>
        <fullName evidence="4">Lipoprotein</fullName>
    </recommendedName>
</protein>
<evidence type="ECO:0000313" key="2">
    <source>
        <dbReference type="EMBL" id="AHC25639.1"/>
    </source>
</evidence>
<organism evidence="2 3">
    <name type="scientific">Mycolicibacterium neoaurum VKM Ac-1815D</name>
    <dbReference type="NCBI Taxonomy" id="700508"/>
    <lineage>
        <taxon>Bacteria</taxon>
        <taxon>Bacillati</taxon>
        <taxon>Actinomycetota</taxon>
        <taxon>Actinomycetes</taxon>
        <taxon>Mycobacteriales</taxon>
        <taxon>Mycobacteriaceae</taxon>
        <taxon>Mycolicibacterium</taxon>
    </lineage>
</organism>
<dbReference type="Proteomes" id="UP000018763">
    <property type="component" value="Chromosome"/>
</dbReference>
<dbReference type="EMBL" id="CP006936">
    <property type="protein sequence ID" value="AHC25639.1"/>
    <property type="molecule type" value="Genomic_DNA"/>
</dbReference>
<accession>V5XE12</accession>
<proteinExistence type="predicted"/>
<feature type="signal peptide" evidence="1">
    <location>
        <begin position="1"/>
        <end position="24"/>
    </location>
</feature>
<dbReference type="SMR" id="V5XE12"/>
<dbReference type="InterPro" id="IPR015943">
    <property type="entry name" value="WD40/YVTN_repeat-like_dom_sf"/>
</dbReference>